<dbReference type="EMBL" id="MELK01000022">
    <property type="protein sequence ID" value="OFW58494.1"/>
    <property type="molecule type" value="Genomic_DNA"/>
</dbReference>
<dbReference type="PANTHER" id="PTHR43391:SF12">
    <property type="entry name" value="OXIDOREDUCTASE EPHD-RELATED"/>
    <property type="match status" value="1"/>
</dbReference>
<keyword evidence="4" id="KW-0472">Membrane</keyword>
<proteinExistence type="inferred from homology"/>
<dbReference type="InterPro" id="IPR002347">
    <property type="entry name" value="SDR_fam"/>
</dbReference>
<accession>A0A1F2WNR9</accession>
<dbReference type="PRINTS" id="PR00080">
    <property type="entry name" value="SDRFAMILY"/>
</dbReference>
<evidence type="ECO:0000256" key="4">
    <source>
        <dbReference type="SAM" id="Phobius"/>
    </source>
</evidence>
<sequence length="290" mass="31342">MSAKKRRKNAMDFRDKTVVVTGAASGIGREIALAFGRRGSHIAAADINEDGLSQLASELEGLGCRAYTQRVDVAKPEDVEDFCKNVYREMGRVNILCNNAGVGLAGFLPDLSLDDWNWIIGINLLGVIYGCHFFYPRMIEQGGGGHIVNIASAAGLIPTGGSVAYSTTKFGVVGFSESLRAEADYYDIGVSAICPSFVMTGIYAGGRHKSLPEGETVESSVEKVEKILKRRRSTAATVAEAVVKAVEKNRVVVPVCPEAFTIDYMHRISRRLFAKAASRFARAGQKAELK</sequence>
<dbReference type="PRINTS" id="PR00081">
    <property type="entry name" value="GDHRDH"/>
</dbReference>
<keyword evidence="2" id="KW-0560">Oxidoreductase</keyword>
<evidence type="ECO:0008006" key="7">
    <source>
        <dbReference type="Google" id="ProtNLM"/>
    </source>
</evidence>
<evidence type="ECO:0000313" key="6">
    <source>
        <dbReference type="Proteomes" id="UP000177876"/>
    </source>
</evidence>
<dbReference type="Proteomes" id="UP000177876">
    <property type="component" value="Unassembled WGS sequence"/>
</dbReference>
<dbReference type="PANTHER" id="PTHR43391">
    <property type="entry name" value="RETINOL DEHYDROGENASE-RELATED"/>
    <property type="match status" value="1"/>
</dbReference>
<organism evidence="5 6">
    <name type="scientific">Candidatus Solincola sediminis</name>
    <dbReference type="NCBI Taxonomy" id="1797199"/>
    <lineage>
        <taxon>Bacteria</taxon>
        <taxon>Bacillati</taxon>
        <taxon>Actinomycetota</taxon>
        <taxon>Candidatus Geothermincolia</taxon>
        <taxon>Candidatus Geothermincolales</taxon>
        <taxon>Candidatus Geothermincolaceae</taxon>
        <taxon>Candidatus Solincola</taxon>
    </lineage>
</organism>
<gene>
    <name evidence="5" type="ORF">A2Y75_02795</name>
</gene>
<dbReference type="InterPro" id="IPR020904">
    <property type="entry name" value="Sc_DH/Rdtase_CS"/>
</dbReference>
<dbReference type="GO" id="GO:0016491">
    <property type="term" value="F:oxidoreductase activity"/>
    <property type="evidence" value="ECO:0007669"/>
    <property type="project" value="UniProtKB-KW"/>
</dbReference>
<feature type="transmembrane region" description="Helical" evidence="4">
    <location>
        <begin position="147"/>
        <end position="165"/>
    </location>
</feature>
<keyword evidence="4" id="KW-0812">Transmembrane</keyword>
<evidence type="ECO:0000256" key="2">
    <source>
        <dbReference type="ARBA" id="ARBA00023002"/>
    </source>
</evidence>
<keyword evidence="4" id="KW-1133">Transmembrane helix</keyword>
<evidence type="ECO:0000256" key="1">
    <source>
        <dbReference type="ARBA" id="ARBA00006484"/>
    </source>
</evidence>
<dbReference type="AlphaFoldDB" id="A0A1F2WNR9"/>
<name>A0A1F2WNR9_9ACTN</name>
<reference evidence="5 6" key="1">
    <citation type="journal article" date="2016" name="Nat. Commun.">
        <title>Thousands of microbial genomes shed light on interconnected biogeochemical processes in an aquifer system.</title>
        <authorList>
            <person name="Anantharaman K."/>
            <person name="Brown C.T."/>
            <person name="Hug L.A."/>
            <person name="Sharon I."/>
            <person name="Castelle C.J."/>
            <person name="Probst A.J."/>
            <person name="Thomas B.C."/>
            <person name="Singh A."/>
            <person name="Wilkins M.J."/>
            <person name="Karaoz U."/>
            <person name="Brodie E.L."/>
            <person name="Williams K.H."/>
            <person name="Hubbard S.S."/>
            <person name="Banfield J.F."/>
        </authorList>
    </citation>
    <scope>NUCLEOTIDE SEQUENCE [LARGE SCALE GENOMIC DNA]</scope>
</reference>
<dbReference type="STRING" id="1797197.A2Y75_02795"/>
<comment type="caution">
    <text evidence="5">The sequence shown here is derived from an EMBL/GenBank/DDBJ whole genome shotgun (WGS) entry which is preliminary data.</text>
</comment>
<evidence type="ECO:0000313" key="5">
    <source>
        <dbReference type="EMBL" id="OFW58494.1"/>
    </source>
</evidence>
<protein>
    <recommendedName>
        <fullName evidence="7">SDR family NAD(P)-dependent oxidoreductase</fullName>
    </recommendedName>
</protein>
<dbReference type="InterPro" id="IPR036291">
    <property type="entry name" value="NAD(P)-bd_dom_sf"/>
</dbReference>
<dbReference type="PROSITE" id="PS00061">
    <property type="entry name" value="ADH_SHORT"/>
    <property type="match status" value="1"/>
</dbReference>
<dbReference type="CDD" id="cd05233">
    <property type="entry name" value="SDR_c"/>
    <property type="match status" value="1"/>
</dbReference>
<dbReference type="Pfam" id="PF00106">
    <property type="entry name" value="adh_short"/>
    <property type="match status" value="1"/>
</dbReference>
<dbReference type="FunFam" id="3.40.50.720:FF:000084">
    <property type="entry name" value="Short-chain dehydrogenase reductase"/>
    <property type="match status" value="1"/>
</dbReference>
<comment type="similarity">
    <text evidence="1 3">Belongs to the short-chain dehydrogenases/reductases (SDR) family.</text>
</comment>
<evidence type="ECO:0000256" key="3">
    <source>
        <dbReference type="RuleBase" id="RU000363"/>
    </source>
</evidence>
<dbReference type="SUPFAM" id="SSF51735">
    <property type="entry name" value="NAD(P)-binding Rossmann-fold domains"/>
    <property type="match status" value="1"/>
</dbReference>
<dbReference type="Gene3D" id="3.40.50.720">
    <property type="entry name" value="NAD(P)-binding Rossmann-like Domain"/>
    <property type="match status" value="1"/>
</dbReference>
<feature type="transmembrane region" description="Helical" evidence="4">
    <location>
        <begin position="116"/>
        <end position="135"/>
    </location>
</feature>